<accession>A0A7Y6IN46</accession>
<dbReference type="RefSeq" id="WP_175600771.1">
    <property type="nucleotide sequence ID" value="NZ_JABWGO010000002.1"/>
</dbReference>
<organism evidence="1 2">
    <name type="scientific">Nonomuraea rhodomycinica</name>
    <dbReference type="NCBI Taxonomy" id="1712872"/>
    <lineage>
        <taxon>Bacteria</taxon>
        <taxon>Bacillati</taxon>
        <taxon>Actinomycetota</taxon>
        <taxon>Actinomycetes</taxon>
        <taxon>Streptosporangiales</taxon>
        <taxon>Streptosporangiaceae</taxon>
        <taxon>Nonomuraea</taxon>
    </lineage>
</organism>
<reference evidence="1 2" key="1">
    <citation type="submission" date="2020-06" db="EMBL/GenBank/DDBJ databases">
        <authorList>
            <person name="Chanama M."/>
        </authorList>
    </citation>
    <scope>NUCLEOTIDE SEQUENCE [LARGE SCALE GENOMIC DNA]</scope>
    <source>
        <strain evidence="1 2">TBRC6557</strain>
    </source>
</reference>
<gene>
    <name evidence="1" type="ORF">HT134_14020</name>
</gene>
<name>A0A7Y6IN46_9ACTN</name>
<dbReference type="EMBL" id="JABWGO010000002">
    <property type="protein sequence ID" value="NUW41246.1"/>
    <property type="molecule type" value="Genomic_DNA"/>
</dbReference>
<sequence length="118" mass="13463">MSRDISVSAEYVWPASTGLSSWVVDHLKERVHDESVWSYADRAGFEELHNFRVYELPEPGRHEVLRVLAEEVPAAYGAWARERGPRSEAHVAGEVHHLEILAMMAVEVLRELDQRSAE</sequence>
<evidence type="ECO:0000313" key="2">
    <source>
        <dbReference type="Proteomes" id="UP000546126"/>
    </source>
</evidence>
<proteinExistence type="predicted"/>
<dbReference type="AlphaFoldDB" id="A0A7Y6IN46"/>
<evidence type="ECO:0000313" key="1">
    <source>
        <dbReference type="EMBL" id="NUW41246.1"/>
    </source>
</evidence>
<keyword evidence="2" id="KW-1185">Reference proteome</keyword>
<protein>
    <submittedName>
        <fullName evidence="1">Uncharacterized protein</fullName>
    </submittedName>
</protein>
<dbReference type="Proteomes" id="UP000546126">
    <property type="component" value="Unassembled WGS sequence"/>
</dbReference>
<comment type="caution">
    <text evidence="1">The sequence shown here is derived from an EMBL/GenBank/DDBJ whole genome shotgun (WGS) entry which is preliminary data.</text>
</comment>